<dbReference type="InterPro" id="IPR027471">
    <property type="entry name" value="YbeD-like_sf"/>
</dbReference>
<sequence>SYYIKEKQFIDHTCVTIHQLGRAALSAIPTTIMLHCRPTIPRAHVRSSRPSCIRTIFHCKASGPLDGAQEPDGAPSSPPAASSGTTLSSAISRSLTELSKGNKRVSHSTNLLLCSESEEAWRRLDTKVNKYPIQRSFTAIGTGGQDFRKAMVAAVESVVGSVHTECVSERHSSARNYISVTVGPVWVENGDQIIQVYANMKNDSRARWII</sequence>
<feature type="region of interest" description="Disordered" evidence="1">
    <location>
        <begin position="64"/>
        <end position="86"/>
    </location>
</feature>
<accession>A0A8J4CM71</accession>
<evidence type="ECO:0000256" key="1">
    <source>
        <dbReference type="SAM" id="MobiDB-lite"/>
    </source>
</evidence>
<protein>
    <submittedName>
        <fullName evidence="2">Uncharacterized protein</fullName>
    </submittedName>
</protein>
<comment type="caution">
    <text evidence="2">The sequence shown here is derived from an EMBL/GenBank/DDBJ whole genome shotgun (WGS) entry which is preliminary data.</text>
</comment>
<dbReference type="PANTHER" id="PTHR34782:SF1">
    <property type="entry name" value="PHOSPHORIBOSYLFORMYLGLYCINAMIDINE SYNTHASE"/>
    <property type="match status" value="1"/>
</dbReference>
<dbReference type="Pfam" id="PF04359">
    <property type="entry name" value="DUF493"/>
    <property type="match status" value="1"/>
</dbReference>
<keyword evidence="3" id="KW-1185">Reference proteome</keyword>
<dbReference type="PANTHER" id="PTHR34782">
    <property type="entry name" value="PHOSPHORIBOSYLFORMYLGLYCINAMIDINE SYNTHASE"/>
    <property type="match status" value="1"/>
</dbReference>
<gene>
    <name evidence="2" type="ORF">Vretifemale_10317</name>
</gene>
<dbReference type="InterPro" id="IPR007454">
    <property type="entry name" value="UPF0250_YbeD-like"/>
</dbReference>
<evidence type="ECO:0000313" key="2">
    <source>
        <dbReference type="EMBL" id="GIL81266.1"/>
    </source>
</evidence>
<name>A0A8J4CM71_9CHLO</name>
<dbReference type="Proteomes" id="UP000747110">
    <property type="component" value="Unassembled WGS sequence"/>
</dbReference>
<dbReference type="OrthoDB" id="533321at2759"/>
<proteinExistence type="predicted"/>
<reference evidence="2" key="1">
    <citation type="journal article" date="2021" name="Proc. Natl. Acad. Sci. U.S.A.">
        <title>Three genomes in the algal genus Volvox reveal the fate of a haploid sex-determining region after a transition to homothallism.</title>
        <authorList>
            <person name="Yamamoto K."/>
            <person name="Hamaji T."/>
            <person name="Kawai-Toyooka H."/>
            <person name="Matsuzaki R."/>
            <person name="Takahashi F."/>
            <person name="Nishimura Y."/>
            <person name="Kawachi M."/>
            <person name="Noguchi H."/>
            <person name="Minakuchi Y."/>
            <person name="Umen J.G."/>
            <person name="Toyoda A."/>
            <person name="Nozaki H."/>
        </authorList>
    </citation>
    <scope>NUCLEOTIDE SEQUENCE</scope>
    <source>
        <strain evidence="2">NIES-3786</strain>
    </source>
</reference>
<feature type="compositionally biased region" description="Low complexity" evidence="1">
    <location>
        <begin position="71"/>
        <end position="86"/>
    </location>
</feature>
<organism evidence="2 3">
    <name type="scientific">Volvox reticuliferus</name>
    <dbReference type="NCBI Taxonomy" id="1737510"/>
    <lineage>
        <taxon>Eukaryota</taxon>
        <taxon>Viridiplantae</taxon>
        <taxon>Chlorophyta</taxon>
        <taxon>core chlorophytes</taxon>
        <taxon>Chlorophyceae</taxon>
        <taxon>CS clade</taxon>
        <taxon>Chlamydomonadales</taxon>
        <taxon>Volvocaceae</taxon>
        <taxon>Volvox</taxon>
    </lineage>
</organism>
<dbReference type="Gene3D" id="3.30.70.260">
    <property type="match status" value="1"/>
</dbReference>
<dbReference type="EMBL" id="BNCP01000021">
    <property type="protein sequence ID" value="GIL81266.1"/>
    <property type="molecule type" value="Genomic_DNA"/>
</dbReference>
<dbReference type="AlphaFoldDB" id="A0A8J4CM71"/>
<evidence type="ECO:0000313" key="3">
    <source>
        <dbReference type="Proteomes" id="UP000747110"/>
    </source>
</evidence>
<feature type="non-terminal residue" evidence="2">
    <location>
        <position position="210"/>
    </location>
</feature>
<dbReference type="SUPFAM" id="SSF117991">
    <property type="entry name" value="YbeD/HP0495-like"/>
    <property type="match status" value="1"/>
</dbReference>